<dbReference type="Proteomes" id="UP001066276">
    <property type="component" value="Chromosome 3_2"/>
</dbReference>
<evidence type="ECO:0000256" key="1">
    <source>
        <dbReference type="SAM" id="MobiDB-lite"/>
    </source>
</evidence>
<evidence type="ECO:0000313" key="3">
    <source>
        <dbReference type="Proteomes" id="UP001066276"/>
    </source>
</evidence>
<evidence type="ECO:0000313" key="2">
    <source>
        <dbReference type="EMBL" id="KAJ1181266.1"/>
    </source>
</evidence>
<accession>A0AAV7TYF2</accession>
<organism evidence="2 3">
    <name type="scientific">Pleurodeles waltl</name>
    <name type="common">Iberian ribbed newt</name>
    <dbReference type="NCBI Taxonomy" id="8319"/>
    <lineage>
        <taxon>Eukaryota</taxon>
        <taxon>Metazoa</taxon>
        <taxon>Chordata</taxon>
        <taxon>Craniata</taxon>
        <taxon>Vertebrata</taxon>
        <taxon>Euteleostomi</taxon>
        <taxon>Amphibia</taxon>
        <taxon>Batrachia</taxon>
        <taxon>Caudata</taxon>
        <taxon>Salamandroidea</taxon>
        <taxon>Salamandridae</taxon>
        <taxon>Pleurodelinae</taxon>
        <taxon>Pleurodeles</taxon>
    </lineage>
</organism>
<dbReference type="EMBL" id="JANPWB010000006">
    <property type="protein sequence ID" value="KAJ1181266.1"/>
    <property type="molecule type" value="Genomic_DNA"/>
</dbReference>
<feature type="compositionally biased region" description="Basic and acidic residues" evidence="1">
    <location>
        <begin position="57"/>
        <end position="69"/>
    </location>
</feature>
<reference evidence="2" key="1">
    <citation type="journal article" date="2022" name="bioRxiv">
        <title>Sequencing and chromosome-scale assembly of the giantPleurodeles waltlgenome.</title>
        <authorList>
            <person name="Brown T."/>
            <person name="Elewa A."/>
            <person name="Iarovenko S."/>
            <person name="Subramanian E."/>
            <person name="Araus A.J."/>
            <person name="Petzold A."/>
            <person name="Susuki M."/>
            <person name="Suzuki K.-i.T."/>
            <person name="Hayashi T."/>
            <person name="Toyoda A."/>
            <person name="Oliveira C."/>
            <person name="Osipova E."/>
            <person name="Leigh N.D."/>
            <person name="Simon A."/>
            <person name="Yun M.H."/>
        </authorList>
    </citation>
    <scope>NUCLEOTIDE SEQUENCE</scope>
    <source>
        <strain evidence="2">20211129_DDA</strain>
        <tissue evidence="2">Liver</tissue>
    </source>
</reference>
<protein>
    <submittedName>
        <fullName evidence="2">Uncharacterized protein</fullName>
    </submittedName>
</protein>
<gene>
    <name evidence="2" type="ORF">NDU88_006474</name>
</gene>
<feature type="compositionally biased region" description="Basic residues" evidence="1">
    <location>
        <begin position="36"/>
        <end position="55"/>
    </location>
</feature>
<feature type="compositionally biased region" description="Basic and acidic residues" evidence="1">
    <location>
        <begin position="1"/>
        <end position="11"/>
    </location>
</feature>
<feature type="region of interest" description="Disordered" evidence="1">
    <location>
        <begin position="1"/>
        <end position="69"/>
    </location>
</feature>
<proteinExistence type="predicted"/>
<name>A0AAV7TYF2_PLEWA</name>
<keyword evidence="3" id="KW-1185">Reference proteome</keyword>
<comment type="caution">
    <text evidence="2">The sequence shown here is derived from an EMBL/GenBank/DDBJ whole genome shotgun (WGS) entry which is preliminary data.</text>
</comment>
<dbReference type="AlphaFoldDB" id="A0AAV7TYF2"/>
<sequence>MGARAPRDNTRTAHCMLQDSTPQPWASGLAAAKKTGCGRKKGLRRAPGPRKRLRPPPRLEWEMPRKPAA</sequence>